<evidence type="ECO:0000313" key="2">
    <source>
        <dbReference type="Proteomes" id="UP000464620"/>
    </source>
</evidence>
<dbReference type="AlphaFoldDB" id="A0A6B9VDQ7"/>
<dbReference type="EMBL" id="CP031001">
    <property type="protein sequence ID" value="QHN79689.1"/>
    <property type="molecule type" value="Genomic_DNA"/>
</dbReference>
<organism evidence="1 2">
    <name type="scientific">Arachis hypogaea</name>
    <name type="common">Peanut</name>
    <dbReference type="NCBI Taxonomy" id="3818"/>
    <lineage>
        <taxon>Eukaryota</taxon>
        <taxon>Viridiplantae</taxon>
        <taxon>Streptophyta</taxon>
        <taxon>Embryophyta</taxon>
        <taxon>Tracheophyta</taxon>
        <taxon>Spermatophyta</taxon>
        <taxon>Magnoliopsida</taxon>
        <taxon>eudicotyledons</taxon>
        <taxon>Gunneridae</taxon>
        <taxon>Pentapetalae</taxon>
        <taxon>rosids</taxon>
        <taxon>fabids</taxon>
        <taxon>Fabales</taxon>
        <taxon>Fabaceae</taxon>
        <taxon>Papilionoideae</taxon>
        <taxon>50 kb inversion clade</taxon>
        <taxon>dalbergioids sensu lato</taxon>
        <taxon>Dalbergieae</taxon>
        <taxon>Pterocarpus clade</taxon>
        <taxon>Arachis</taxon>
    </lineage>
</organism>
<dbReference type="Proteomes" id="UP000464620">
    <property type="component" value="Chromosome B09"/>
</dbReference>
<accession>A0A6B9VDQ7</accession>
<protein>
    <submittedName>
        <fullName evidence="1">Uncharacterized protein</fullName>
    </submittedName>
</protein>
<proteinExistence type="predicted"/>
<gene>
    <name evidence="1" type="ORF">DS421_19g672120</name>
</gene>
<name>A0A6B9VDQ7_ARAHY</name>
<sequence>MQVMHKNEKLSNQIKVASTPIPCVNKFCCSIDSVVIHMPQIKLNHSHLPQSSSKLLLYKC</sequence>
<reference evidence="1 2" key="1">
    <citation type="submission" date="2020-01" db="EMBL/GenBank/DDBJ databases">
        <title>Genome sequence of Arachis hypogaea, cultivar Shitouqi.</title>
        <authorList>
            <person name="Zhuang W."/>
            <person name="Chen H."/>
            <person name="Varshney R."/>
            <person name="Wang D."/>
            <person name="Ming R."/>
        </authorList>
    </citation>
    <scope>NUCLEOTIDE SEQUENCE [LARGE SCALE GENOMIC DNA]</scope>
    <source>
        <tissue evidence="1">Young leaf</tissue>
    </source>
</reference>
<evidence type="ECO:0000313" key="1">
    <source>
        <dbReference type="EMBL" id="QHN79689.1"/>
    </source>
</evidence>